<keyword evidence="4" id="KW-1185">Reference proteome</keyword>
<organism evidence="3 4">
    <name type="scientific">Rhodococcus artemisiae</name>
    <dbReference type="NCBI Taxonomy" id="714159"/>
    <lineage>
        <taxon>Bacteria</taxon>
        <taxon>Bacillati</taxon>
        <taxon>Actinomycetota</taxon>
        <taxon>Actinomycetes</taxon>
        <taxon>Mycobacteriales</taxon>
        <taxon>Nocardiaceae</taxon>
        <taxon>Rhodococcus</taxon>
    </lineage>
</organism>
<dbReference type="EMBL" id="JAUTXY010000022">
    <property type="protein sequence ID" value="MEE2061825.1"/>
    <property type="molecule type" value="Genomic_DNA"/>
</dbReference>
<dbReference type="PROSITE" id="PS51257">
    <property type="entry name" value="PROKAR_LIPOPROTEIN"/>
    <property type="match status" value="1"/>
</dbReference>
<proteinExistence type="predicted"/>
<protein>
    <recommendedName>
        <fullName evidence="5">Outer membrane protein with glycine zipper</fullName>
    </recommendedName>
</protein>
<evidence type="ECO:0008006" key="5">
    <source>
        <dbReference type="Google" id="ProtNLM"/>
    </source>
</evidence>
<evidence type="ECO:0000313" key="3">
    <source>
        <dbReference type="EMBL" id="MEE2061825.1"/>
    </source>
</evidence>
<feature type="signal peptide" evidence="2">
    <location>
        <begin position="1"/>
        <end position="38"/>
    </location>
</feature>
<reference evidence="3 4" key="1">
    <citation type="submission" date="2023-07" db="EMBL/GenBank/DDBJ databases">
        <authorList>
            <person name="Girao M."/>
            <person name="Carvalho M.F."/>
        </authorList>
    </citation>
    <scope>NUCLEOTIDE SEQUENCE [LARGE SCALE GENOMIC DNA]</scope>
    <source>
        <strain evidence="3 4">YIM65754</strain>
    </source>
</reference>
<evidence type="ECO:0000313" key="4">
    <source>
        <dbReference type="Proteomes" id="UP001336020"/>
    </source>
</evidence>
<keyword evidence="2" id="KW-0732">Signal</keyword>
<evidence type="ECO:0000256" key="2">
    <source>
        <dbReference type="SAM" id="SignalP"/>
    </source>
</evidence>
<gene>
    <name evidence="3" type="ORF">Q7514_30300</name>
</gene>
<evidence type="ECO:0000256" key="1">
    <source>
        <dbReference type="SAM" id="MobiDB-lite"/>
    </source>
</evidence>
<sequence>MSQPKNRSGRHRRSRQRATVALSIPVAMSIACAGVATAAPTQPGVAVEEAQPGVADRTNEQPGTTAPAPQREYLPGYTPIYPDAPSKPVPNYDYGTDYTDYTDYSDYSTDYSGPATTESAPAVPDTAGPDVIAVIEAPEKKFRAGTYIADQTDLLPERQWDQLNATLADVEAGYGEVWKATGMVDEDEAARISAAAIGTGALGAAGGAAVGATGGALLGGTIGGIGGAALGTLVPLPPPLPQVTSGVVGTAGGAVIGGTAGAVVGGVTGGLVGAGIGTVFGAGEEPEAPIEFELPGNVLSDQTEPDAPTDIAAAQEPAPSASESAAEQATTTNAPQQYTQAYQDVRTVVAAQPGGADAVVGFEAAVSEVSAWTEASDSLAEATAALTAVLPA</sequence>
<comment type="caution">
    <text evidence="3">The sequence shown here is derived from an EMBL/GenBank/DDBJ whole genome shotgun (WGS) entry which is preliminary data.</text>
</comment>
<accession>A0ABU7LJZ3</accession>
<feature type="chain" id="PRO_5045884181" description="Outer membrane protein with glycine zipper" evidence="2">
    <location>
        <begin position="39"/>
        <end position="392"/>
    </location>
</feature>
<name>A0ABU7LJZ3_9NOCA</name>
<feature type="compositionally biased region" description="Low complexity" evidence="1">
    <location>
        <begin position="313"/>
        <end position="332"/>
    </location>
</feature>
<dbReference type="RefSeq" id="WP_330136964.1">
    <property type="nucleotide sequence ID" value="NZ_JAUTXY010000022.1"/>
</dbReference>
<feature type="region of interest" description="Disordered" evidence="1">
    <location>
        <begin position="38"/>
        <end position="93"/>
    </location>
</feature>
<feature type="region of interest" description="Disordered" evidence="1">
    <location>
        <begin position="313"/>
        <end position="333"/>
    </location>
</feature>
<dbReference type="Proteomes" id="UP001336020">
    <property type="component" value="Unassembled WGS sequence"/>
</dbReference>